<dbReference type="InterPro" id="IPR036052">
    <property type="entry name" value="TrpB-like_PALP_sf"/>
</dbReference>
<dbReference type="Proteomes" id="UP001059617">
    <property type="component" value="Chromosome"/>
</dbReference>
<gene>
    <name evidence="5" type="ORF">Dfulv_10510</name>
</gene>
<dbReference type="PANTHER" id="PTHR48078:SF6">
    <property type="entry name" value="L-THREONINE DEHYDRATASE CATABOLIC TDCB"/>
    <property type="match status" value="1"/>
</dbReference>
<keyword evidence="3" id="KW-0456">Lyase</keyword>
<dbReference type="SUPFAM" id="SSF53686">
    <property type="entry name" value="Tryptophan synthase beta subunit-like PLP-dependent enzymes"/>
    <property type="match status" value="1"/>
</dbReference>
<organism evidence="5 6">
    <name type="scientific">Dactylosporangium fulvum</name>
    <dbReference type="NCBI Taxonomy" id="53359"/>
    <lineage>
        <taxon>Bacteria</taxon>
        <taxon>Bacillati</taxon>
        <taxon>Actinomycetota</taxon>
        <taxon>Actinomycetes</taxon>
        <taxon>Micromonosporales</taxon>
        <taxon>Micromonosporaceae</taxon>
        <taxon>Dactylosporangium</taxon>
    </lineage>
</organism>
<dbReference type="EMBL" id="CP073720">
    <property type="protein sequence ID" value="UWP84632.1"/>
    <property type="molecule type" value="Genomic_DNA"/>
</dbReference>
<dbReference type="PROSITE" id="PS00165">
    <property type="entry name" value="DEHYDRATASE_SER_THR"/>
    <property type="match status" value="1"/>
</dbReference>
<evidence type="ECO:0000313" key="6">
    <source>
        <dbReference type="Proteomes" id="UP001059617"/>
    </source>
</evidence>
<dbReference type="InterPro" id="IPR000634">
    <property type="entry name" value="Ser/Thr_deHydtase_PyrdxlP-BS"/>
</dbReference>
<protein>
    <submittedName>
        <fullName evidence="5">Threonine/serine dehydratase</fullName>
    </submittedName>
</protein>
<evidence type="ECO:0000313" key="5">
    <source>
        <dbReference type="EMBL" id="UWP84632.1"/>
    </source>
</evidence>
<evidence type="ECO:0000256" key="2">
    <source>
        <dbReference type="ARBA" id="ARBA00022898"/>
    </source>
</evidence>
<comment type="cofactor">
    <cofactor evidence="1">
        <name>pyridoxal 5'-phosphate</name>
        <dbReference type="ChEBI" id="CHEBI:597326"/>
    </cofactor>
</comment>
<dbReference type="InterPro" id="IPR001926">
    <property type="entry name" value="TrpB-like_PALP"/>
</dbReference>
<dbReference type="NCBIfam" id="NF006094">
    <property type="entry name" value="PRK08246.1"/>
    <property type="match status" value="1"/>
</dbReference>
<dbReference type="Pfam" id="PF00291">
    <property type="entry name" value="PALP"/>
    <property type="match status" value="1"/>
</dbReference>
<sequence length="311" mass="32103">MEVPNRHDVEAAARRIDGYIRHTPSYEVSPGLWFKLELLQHSGSFKARGAFNRILSAREAGQLPAAGVVAASGGNAGLGVAFAAARLGVPAEVFVPVTTPTPKVAKLRELGAVVHQHGREYAEAHAASTIRVAETGALFVHAYDQPEIVAGQGTLALELPKADTVLVATGGGGLVGGISAALAGRARVVAVEPVGAPTLHEALAAGRPVDVPVDSIAADSLGARRIGTIAYALAVRHETQSLLVTDDAIVEARRRLWDKYRIVVEHGAAAACAALDTGAYVPAADERVVVVLCGANTDPATLRAETAHATG</sequence>
<keyword evidence="6" id="KW-1185">Reference proteome</keyword>
<dbReference type="PANTHER" id="PTHR48078">
    <property type="entry name" value="THREONINE DEHYDRATASE, MITOCHONDRIAL-RELATED"/>
    <property type="match status" value="1"/>
</dbReference>
<evidence type="ECO:0000259" key="4">
    <source>
        <dbReference type="Pfam" id="PF00291"/>
    </source>
</evidence>
<dbReference type="InterPro" id="IPR050147">
    <property type="entry name" value="Ser/Thr_Dehydratase"/>
</dbReference>
<proteinExistence type="predicted"/>
<evidence type="ECO:0000256" key="3">
    <source>
        <dbReference type="ARBA" id="ARBA00023239"/>
    </source>
</evidence>
<keyword evidence="2" id="KW-0663">Pyridoxal phosphate</keyword>
<accession>A0ABY5W3X9</accession>
<evidence type="ECO:0000256" key="1">
    <source>
        <dbReference type="ARBA" id="ARBA00001933"/>
    </source>
</evidence>
<dbReference type="RefSeq" id="WP_259862542.1">
    <property type="nucleotide sequence ID" value="NZ_CP073720.1"/>
</dbReference>
<dbReference type="Gene3D" id="3.40.50.1100">
    <property type="match status" value="2"/>
</dbReference>
<reference evidence="5" key="1">
    <citation type="submission" date="2021-04" db="EMBL/GenBank/DDBJ databases">
        <authorList>
            <person name="Hartkoorn R.C."/>
            <person name="Beaudoing E."/>
            <person name="Hot D."/>
        </authorList>
    </citation>
    <scope>NUCLEOTIDE SEQUENCE</scope>
    <source>
        <strain evidence="5">NRRL B-16292</strain>
    </source>
</reference>
<name>A0ABY5W3X9_9ACTN</name>
<feature type="domain" description="Tryptophan synthase beta chain-like PALP" evidence="4">
    <location>
        <begin position="29"/>
        <end position="294"/>
    </location>
</feature>
<reference evidence="5" key="2">
    <citation type="submission" date="2022-09" db="EMBL/GenBank/DDBJ databases">
        <title>Biosynthetic gene clusters of Dactylosporangioum fulvum.</title>
        <authorList>
            <person name="Caradec T."/>
        </authorList>
    </citation>
    <scope>NUCLEOTIDE SEQUENCE</scope>
    <source>
        <strain evidence="5">NRRL B-16292</strain>
    </source>
</reference>